<dbReference type="OrthoDB" id="1910776at2759"/>
<keyword evidence="1" id="KW-0472">Membrane</keyword>
<protein>
    <submittedName>
        <fullName evidence="2">Uncharacterized protein</fullName>
    </submittedName>
</protein>
<keyword evidence="3" id="KW-1185">Reference proteome</keyword>
<reference evidence="2 3" key="1">
    <citation type="journal article" date="2020" name="IScience">
        <title>Genome Sequencing of the Endangered Kingdonia uniflora (Circaeasteraceae, Ranunculales) Reveals Potential Mechanisms of Evolutionary Specialization.</title>
        <authorList>
            <person name="Sun Y."/>
            <person name="Deng T."/>
            <person name="Zhang A."/>
            <person name="Moore M.J."/>
            <person name="Landis J.B."/>
            <person name="Lin N."/>
            <person name="Zhang H."/>
            <person name="Zhang X."/>
            <person name="Huang J."/>
            <person name="Zhang X."/>
            <person name="Sun H."/>
            <person name="Wang H."/>
        </authorList>
    </citation>
    <scope>NUCLEOTIDE SEQUENCE [LARGE SCALE GENOMIC DNA]</scope>
    <source>
        <strain evidence="2">TB1705</strain>
        <tissue evidence="2">Leaf</tissue>
    </source>
</reference>
<accession>A0A7J7MB94</accession>
<proteinExistence type="predicted"/>
<sequence>MGRTSSTTANWTIKIERTLCDLLVTGVTSGNSNKWKSSQSAESSRGKKIVKASELSNALFVIADVTKAKYETIKLEDEKFLMPKCIKHLHKIEGVISGRSRMLAIDKFAYVILGCLLDVCLIILFDVF</sequence>
<keyword evidence="1" id="KW-0812">Transmembrane</keyword>
<dbReference type="AlphaFoldDB" id="A0A7J7MB94"/>
<keyword evidence="1" id="KW-1133">Transmembrane helix</keyword>
<feature type="transmembrane region" description="Helical" evidence="1">
    <location>
        <begin position="108"/>
        <end position="125"/>
    </location>
</feature>
<evidence type="ECO:0000313" key="3">
    <source>
        <dbReference type="Proteomes" id="UP000541444"/>
    </source>
</evidence>
<organism evidence="2 3">
    <name type="scientific">Kingdonia uniflora</name>
    <dbReference type="NCBI Taxonomy" id="39325"/>
    <lineage>
        <taxon>Eukaryota</taxon>
        <taxon>Viridiplantae</taxon>
        <taxon>Streptophyta</taxon>
        <taxon>Embryophyta</taxon>
        <taxon>Tracheophyta</taxon>
        <taxon>Spermatophyta</taxon>
        <taxon>Magnoliopsida</taxon>
        <taxon>Ranunculales</taxon>
        <taxon>Circaeasteraceae</taxon>
        <taxon>Kingdonia</taxon>
    </lineage>
</organism>
<comment type="caution">
    <text evidence="2">The sequence shown here is derived from an EMBL/GenBank/DDBJ whole genome shotgun (WGS) entry which is preliminary data.</text>
</comment>
<evidence type="ECO:0000256" key="1">
    <source>
        <dbReference type="SAM" id="Phobius"/>
    </source>
</evidence>
<evidence type="ECO:0000313" key="2">
    <source>
        <dbReference type="EMBL" id="KAF6152102.1"/>
    </source>
</evidence>
<name>A0A7J7MB94_9MAGN</name>
<dbReference type="Proteomes" id="UP000541444">
    <property type="component" value="Unassembled WGS sequence"/>
</dbReference>
<dbReference type="EMBL" id="JACGCM010001655">
    <property type="protein sequence ID" value="KAF6152102.1"/>
    <property type="molecule type" value="Genomic_DNA"/>
</dbReference>
<gene>
    <name evidence="2" type="ORF">GIB67_031424</name>
</gene>